<evidence type="ECO:0000256" key="1">
    <source>
        <dbReference type="SAM" id="Phobius"/>
    </source>
</evidence>
<protein>
    <recommendedName>
        <fullName evidence="4">DUF4239 domain-containing protein</fullName>
    </recommendedName>
</protein>
<feature type="transmembrane region" description="Helical" evidence="1">
    <location>
        <begin position="214"/>
        <end position="234"/>
    </location>
</feature>
<feature type="transmembrane region" description="Helical" evidence="1">
    <location>
        <begin position="49"/>
        <end position="68"/>
    </location>
</feature>
<keyword evidence="1" id="KW-1133">Transmembrane helix</keyword>
<dbReference type="RefSeq" id="WP_069946352.1">
    <property type="nucleotide sequence ID" value="NZ_CP014143.1"/>
</dbReference>
<evidence type="ECO:0008006" key="4">
    <source>
        <dbReference type="Google" id="ProtNLM"/>
    </source>
</evidence>
<organism evidence="2 3">
    <name type="scientific">Microbulbifer aggregans</name>
    <dbReference type="NCBI Taxonomy" id="1769779"/>
    <lineage>
        <taxon>Bacteria</taxon>
        <taxon>Pseudomonadati</taxon>
        <taxon>Pseudomonadota</taxon>
        <taxon>Gammaproteobacteria</taxon>
        <taxon>Cellvibrionales</taxon>
        <taxon>Microbulbiferaceae</taxon>
        <taxon>Microbulbifer</taxon>
    </lineage>
</organism>
<evidence type="ECO:0000313" key="3">
    <source>
        <dbReference type="Proteomes" id="UP000095672"/>
    </source>
</evidence>
<dbReference type="AlphaFoldDB" id="A0A1C9W4U8"/>
<dbReference type="InterPro" id="IPR025333">
    <property type="entry name" value="DUF4239"/>
</dbReference>
<evidence type="ECO:0000313" key="2">
    <source>
        <dbReference type="EMBL" id="AOS96186.1"/>
    </source>
</evidence>
<keyword evidence="1" id="KW-0472">Membrane</keyword>
<dbReference type="Pfam" id="PF14023">
    <property type="entry name" value="Bestrophin-like"/>
    <property type="match status" value="1"/>
</dbReference>
<dbReference type="KEGG" id="micc:AUP74_00718"/>
<dbReference type="OrthoDB" id="116415at2"/>
<sequence>MYADDIFHTVPLWIVYLCTISYVLLALGIGALVGRHYRRKHGEQKESSIGSAVGATLGLLAFLLAFTFNMTASRFGDRKALLLTEVNAIYNAYLHADFLLPSEVGKAKKLLAEYADYRDYDPAETEITPEALAKVEMMQRQLWDIIDRHVAQDYDAGYLRQFVEPMSEVIRDHNSRVVVGLEYRIPRPIWLSMYFMTGLAMMVIGYQFGISRGGSPQVSVALALTFATVILLIADLDRATEGLLLVDHRPIHEMNEHIQREEQRRLKGIRPWES</sequence>
<name>A0A1C9W4U8_9GAMM</name>
<dbReference type="PATRIC" id="fig|1769779.3.peg.735"/>
<feature type="transmembrane region" description="Helical" evidence="1">
    <location>
        <begin position="12"/>
        <end position="37"/>
    </location>
</feature>
<gene>
    <name evidence="2" type="ORF">AUP74_00718</name>
</gene>
<dbReference type="STRING" id="1769779.AUP74_00718"/>
<accession>A0A1C9W4U8</accession>
<proteinExistence type="predicted"/>
<keyword evidence="1" id="KW-0812">Transmembrane</keyword>
<keyword evidence="3" id="KW-1185">Reference proteome</keyword>
<dbReference type="EMBL" id="CP014143">
    <property type="protein sequence ID" value="AOS96186.1"/>
    <property type="molecule type" value="Genomic_DNA"/>
</dbReference>
<feature type="transmembrane region" description="Helical" evidence="1">
    <location>
        <begin position="189"/>
        <end position="208"/>
    </location>
</feature>
<dbReference type="Proteomes" id="UP000095672">
    <property type="component" value="Chromosome"/>
</dbReference>
<reference evidence="3" key="1">
    <citation type="submission" date="2016-01" db="EMBL/GenBank/DDBJ databases">
        <title>Complete genome sequence of Microbulbifer sp. CCB-MM1, a halophile isolated from Matang Mangrove Forest, Perak.</title>
        <authorList>
            <person name="Moh T.H."/>
            <person name="Dinesh B."/>
            <person name="Lau N.-S."/>
            <person name="Go F."/>
            <person name="Alexander Chong S.-C."/>
        </authorList>
    </citation>
    <scope>NUCLEOTIDE SEQUENCE [LARGE SCALE GENOMIC DNA]</scope>
    <source>
        <strain evidence="3">CCB-MM1</strain>
    </source>
</reference>